<dbReference type="GO" id="GO:0043495">
    <property type="term" value="F:protein-membrane adaptor activity"/>
    <property type="evidence" value="ECO:0007669"/>
    <property type="project" value="TreeGrafter"/>
</dbReference>
<dbReference type="GO" id="GO:0005789">
    <property type="term" value="C:endoplasmic reticulum membrane"/>
    <property type="evidence" value="ECO:0007669"/>
    <property type="project" value="UniProtKB-SubCell"/>
</dbReference>
<evidence type="ECO:0000256" key="8">
    <source>
        <dbReference type="ARBA" id="ARBA00023055"/>
    </source>
</evidence>
<dbReference type="Proteomes" id="UP001237642">
    <property type="component" value="Unassembled WGS sequence"/>
</dbReference>
<comment type="catalytic activity">
    <reaction evidence="11">
        <text>a 1,2-diacyl-sn-glycero-3-phosphoethanolamine(in) = a 1,2-diacyl-sn-glycero-3-phosphoethanolamine(out)</text>
        <dbReference type="Rhea" id="RHEA:38895"/>
        <dbReference type="ChEBI" id="CHEBI:64612"/>
    </reaction>
</comment>
<dbReference type="GO" id="GO:0000422">
    <property type="term" value="P:autophagy of mitochondrion"/>
    <property type="evidence" value="ECO:0007669"/>
    <property type="project" value="TreeGrafter"/>
</dbReference>
<keyword evidence="9" id="KW-0472">Membrane</keyword>
<dbReference type="GO" id="GO:0034045">
    <property type="term" value="C:phagophore assembly site membrane"/>
    <property type="evidence" value="ECO:0007669"/>
    <property type="project" value="UniProtKB-SubCell"/>
</dbReference>
<reference evidence="13" key="2">
    <citation type="submission" date="2023-05" db="EMBL/GenBank/DDBJ databases">
        <authorList>
            <person name="Schelkunov M.I."/>
        </authorList>
    </citation>
    <scope>NUCLEOTIDE SEQUENCE</scope>
    <source>
        <strain evidence="13">Hsosn_3</strain>
        <tissue evidence="13">Leaf</tissue>
    </source>
</reference>
<evidence type="ECO:0000256" key="5">
    <source>
        <dbReference type="ARBA" id="ARBA00022448"/>
    </source>
</evidence>
<dbReference type="EMBL" id="JAUIZM010000010">
    <property type="protein sequence ID" value="KAK1358860.1"/>
    <property type="molecule type" value="Genomic_DNA"/>
</dbReference>
<keyword evidence="14" id="KW-1185">Reference proteome</keyword>
<keyword evidence="6" id="KW-0256">Endoplasmic reticulum</keyword>
<accession>A0AAD8M1Y4</accession>
<dbReference type="Pfam" id="PF13329">
    <property type="entry name" value="ATG2_CAD"/>
    <property type="match status" value="2"/>
</dbReference>
<evidence type="ECO:0000256" key="1">
    <source>
        <dbReference type="ARBA" id="ARBA00004406"/>
    </source>
</evidence>
<reference evidence="13" key="1">
    <citation type="submission" date="2023-02" db="EMBL/GenBank/DDBJ databases">
        <title>Genome of toxic invasive species Heracleum sosnowskyi carries increased number of genes despite the absence of recent whole-genome duplications.</title>
        <authorList>
            <person name="Schelkunov M."/>
            <person name="Shtratnikova V."/>
            <person name="Makarenko M."/>
            <person name="Klepikova A."/>
            <person name="Omelchenko D."/>
            <person name="Novikova G."/>
            <person name="Obukhova E."/>
            <person name="Bogdanov V."/>
            <person name="Penin A."/>
            <person name="Logacheva M."/>
        </authorList>
    </citation>
    <scope>NUCLEOTIDE SEQUENCE</scope>
    <source>
        <strain evidence="13">Hsosn_3</strain>
        <tissue evidence="13">Leaf</tissue>
    </source>
</reference>
<evidence type="ECO:0000256" key="4">
    <source>
        <dbReference type="ARBA" id="ARBA00018070"/>
    </source>
</evidence>
<feature type="region of interest" description="Disordered" evidence="12">
    <location>
        <begin position="116"/>
        <end position="138"/>
    </location>
</feature>
<evidence type="ECO:0000256" key="11">
    <source>
        <dbReference type="ARBA" id="ARBA00024615"/>
    </source>
</evidence>
<feature type="compositionally biased region" description="Polar residues" evidence="12">
    <location>
        <begin position="116"/>
        <end position="128"/>
    </location>
</feature>
<dbReference type="GO" id="GO:0000045">
    <property type="term" value="P:autophagosome assembly"/>
    <property type="evidence" value="ECO:0007669"/>
    <property type="project" value="TreeGrafter"/>
</dbReference>
<comment type="subcellular location">
    <subcellularLocation>
        <location evidence="1">Endoplasmic reticulum membrane</location>
        <topology evidence="1">Peripheral membrane protein</topology>
    </subcellularLocation>
    <subcellularLocation>
        <location evidence="2">Preautophagosomal structure membrane</location>
        <topology evidence="2">Peripheral membrane protein</topology>
    </subcellularLocation>
</comment>
<evidence type="ECO:0000256" key="6">
    <source>
        <dbReference type="ARBA" id="ARBA00022824"/>
    </source>
</evidence>
<feature type="compositionally biased region" description="Basic and acidic residues" evidence="12">
    <location>
        <begin position="1129"/>
        <end position="1139"/>
    </location>
</feature>
<evidence type="ECO:0000256" key="10">
    <source>
        <dbReference type="ARBA" id="ARBA00024479"/>
    </source>
</evidence>
<feature type="region of interest" description="Disordered" evidence="12">
    <location>
        <begin position="1120"/>
        <end position="1139"/>
    </location>
</feature>
<sequence>MFSWNIAKSAEAMFSRWAIKKVFKFLLKKKLGQFILGDIDLNQLDVQLRNGTVQLSDLALNVDYINLKLGALAGLTVKEGSIGSLSVTMPWKSKGCQIELDELEIVLGPGVKNLSEDGSGTCSSSRNGQDGVGDFRRSGPDIVDNTEAVASVDVHEGVKTIAKMVKWLLTSFNVRIKKLIVAFDPYLEEKKKNELCRTLVLRIAEVECGAGTSEEIDSDNQVKADTLLGLNRLTNFVKFHGAILEFLRIDDDCVKKSAVPCAAGTTSTELFNARSSDATTSIITGEKGGFSGTMKLSIPWKNGSLDIRKVDADVSIDPLELRFQPSSIKCLLHLFEVYRDMGENGKSQMQNMENESVYHNAISNSLTSTVGSYTTEKVMTNHGYTSNIFPSFERDTILDTLLPGSHVISDWVTSSSRKQRDNTDVEPDFGASVDQFFECFDELRTSQSALGNSGMWNWTCSVFSAITAASNLESGSLYIPTEQKHVETNLKASIADVTLLLSFVDEDPEYLDNQSNAHPYVHYLGAKFQNILFILQVCPRDMNIKATVEHFELSDHFSSGNDIEDSDLKGYNDDIKTQVTSIAKLQTAVEASFPSSSPAKNYTCAKATNSVDTRHDGSIYRSDVVKVTLLRTSGVIDCLCTVTFGSSSQVTATSFSLKLPPFVFWVNFRLISLILDVLKPPRDSVGMTSTCNGCLDEKCDVDSMSSSREKVGKKSCPQVSTSSPTERLKGNVLLSNARIILCFPLETSGDFRSYTCWDQFIAVDISSPPNSREEKVQVSSRPTVVRSKKWHSLASSCSLHLNFGNLGIYVITAPSTESTGSDSGTQNPKYLNQNVVSITDQVSRFSVLSMFWQDDNLTGPWIAKKARLLATSGDSNRREKSVGCSHDFASVTTVKDVEGIETHNREEIILSSSFILHAHVAPVIVMLDSSQYKTLNFLIGQVVDWLSCLVSNPVDRKVESFAPQTTMLVECDFLEFQMKLEENESLKGSPENELPGCWHSFKLQIQKLELLSVSNVGGISDSSLFWLGHGMGNLWGSVTLVPAKEFLLISCNNSTRGRGDGDGSNVLSSKTSGSDIVHFWDSVNYHSHTSVTIRCGTMTAVGGRLDWLDSVFSFFSFPSPETEQAGDADPQKENSKRSDPCGTSFVVNLIDIGLSYEPYLGHFAGASNAKEKYFGCLLAASSFSISNSVFSNSLEREYKIKLQELGLLLCPVSGLKSIGSSSSVQYLQKHGYVKVAQEAHIEALLRMNCINGHLWELECTESHIILNTCHDTASALIRLSAQLQQLFAPDVEESIVHLQNRWNSIQQRHVNNEVGSGSSDSSLSTSQVNASREYTKSVPGVVNLMDEIRENAFQLNQYGNVDPEFSGLKTFTSLDAGCPGVANNIYSKGCPEFIEEYFLSDVLPVSGLSSENQPLNEVLKNKPGKLKDKEVQRGKSGWYVDVPLKILENHVSEISKGTGLKQIEEHESSNQTKLGGHNKVKGKVILKNINVTWRMCAGSSWQNFQNTDQHLGNHSGRGTIPYLELLLSGLDLKYDVFPDGDICVSKLSLSVLDFRLDDISKDAPWKLILGYYHSKDHPRESSSKALKLNLEAVRPHPSTPLEEYRLRIGLLPILLHLHQRQLDFLISFFGEKDPMSDPLPSSAQCLGEPRLEREQGMRFGGQNINEEALLPYFQKFDILPFTIRVDYSPCHVDLAALSGGKYVELVNLFPWKGVELQLKRVQGKGVYGWSCIGETILGEWLEDISQNQVRKLLKGLPPIRSLVAVGSGAAKLVSLPVKNYKKDHRLIKGMQRGTIAFLRSISVEAIGLGVHLAAGTHEILLQAEYILANIPPSVPWPLESKVNSNVRSNQPSDARQGIKQAYESLSDGLGKSAAALVQSPLKRYQRGAGVGSALATAVQAAPAAAIAPASAAARAVHCALLGVRNSLDLERKKESIDKYSGTPHPMVMEFVISSDMRSEIRTVCEEFSISVTKRQLQEALSRKSSFCYRGGNVECPCIICTNCIAGIGIEPLSKYCPV</sequence>
<evidence type="ECO:0000313" key="13">
    <source>
        <dbReference type="EMBL" id="KAK1358860.1"/>
    </source>
</evidence>
<dbReference type="GO" id="GO:0061709">
    <property type="term" value="P:reticulophagy"/>
    <property type="evidence" value="ECO:0007669"/>
    <property type="project" value="TreeGrafter"/>
</dbReference>
<comment type="caution">
    <text evidence="13">The sequence shown here is derived from an EMBL/GenBank/DDBJ whole genome shotgun (WGS) entry which is preliminary data.</text>
</comment>
<dbReference type="GO" id="GO:0034727">
    <property type="term" value="P:piecemeal microautophagy of the nucleus"/>
    <property type="evidence" value="ECO:0007669"/>
    <property type="project" value="TreeGrafter"/>
</dbReference>
<dbReference type="InterPro" id="IPR026849">
    <property type="entry name" value="ATG2"/>
</dbReference>
<evidence type="ECO:0000256" key="3">
    <source>
        <dbReference type="ARBA" id="ARBA00009714"/>
    </source>
</evidence>
<dbReference type="GO" id="GO:0032266">
    <property type="term" value="F:phosphatidylinositol-3-phosphate binding"/>
    <property type="evidence" value="ECO:0007669"/>
    <property type="project" value="TreeGrafter"/>
</dbReference>
<comment type="catalytic activity">
    <reaction evidence="10">
        <text>a 1,2-diacyl-sn-glycero-3-phospho-L-serine(in) = a 1,2-diacyl-sn-glycero-3-phospho-L-serine(out)</text>
        <dbReference type="Rhea" id="RHEA:38663"/>
        <dbReference type="ChEBI" id="CHEBI:57262"/>
    </reaction>
</comment>
<proteinExistence type="inferred from homology"/>
<dbReference type="GO" id="GO:0006869">
    <property type="term" value="P:lipid transport"/>
    <property type="evidence" value="ECO:0007669"/>
    <property type="project" value="UniProtKB-KW"/>
</dbReference>
<organism evidence="13 14">
    <name type="scientific">Heracleum sosnowskyi</name>
    <dbReference type="NCBI Taxonomy" id="360622"/>
    <lineage>
        <taxon>Eukaryota</taxon>
        <taxon>Viridiplantae</taxon>
        <taxon>Streptophyta</taxon>
        <taxon>Embryophyta</taxon>
        <taxon>Tracheophyta</taxon>
        <taxon>Spermatophyta</taxon>
        <taxon>Magnoliopsida</taxon>
        <taxon>eudicotyledons</taxon>
        <taxon>Gunneridae</taxon>
        <taxon>Pentapetalae</taxon>
        <taxon>asterids</taxon>
        <taxon>campanulids</taxon>
        <taxon>Apiales</taxon>
        <taxon>Apiaceae</taxon>
        <taxon>Apioideae</taxon>
        <taxon>apioid superclade</taxon>
        <taxon>Tordylieae</taxon>
        <taxon>Tordyliinae</taxon>
        <taxon>Heracleum</taxon>
    </lineage>
</organism>
<dbReference type="PANTHER" id="PTHR13190">
    <property type="entry name" value="AUTOPHAGY-RELATED 2, ISOFORM A"/>
    <property type="match status" value="1"/>
</dbReference>
<comment type="similarity">
    <text evidence="3">Belongs to the ATG2 family.</text>
</comment>
<evidence type="ECO:0000256" key="7">
    <source>
        <dbReference type="ARBA" id="ARBA00023006"/>
    </source>
</evidence>
<dbReference type="PANTHER" id="PTHR13190:SF1">
    <property type="entry name" value="AUTOPHAGY-RELATED 2, ISOFORM A"/>
    <property type="match status" value="1"/>
</dbReference>
<dbReference type="GO" id="GO:0061723">
    <property type="term" value="P:glycophagy"/>
    <property type="evidence" value="ECO:0007669"/>
    <property type="project" value="TreeGrafter"/>
</dbReference>
<keyword evidence="7" id="KW-0072">Autophagy</keyword>
<protein>
    <recommendedName>
        <fullName evidence="4">Autophagy-related protein 2</fullName>
    </recommendedName>
</protein>
<gene>
    <name evidence="13" type="ORF">POM88_043334</name>
</gene>
<evidence type="ECO:0000256" key="9">
    <source>
        <dbReference type="ARBA" id="ARBA00023136"/>
    </source>
</evidence>
<evidence type="ECO:0000256" key="2">
    <source>
        <dbReference type="ARBA" id="ARBA00004623"/>
    </source>
</evidence>
<keyword evidence="5" id="KW-0813">Transport</keyword>
<dbReference type="GO" id="GO:0061908">
    <property type="term" value="C:phagophore"/>
    <property type="evidence" value="ECO:0007669"/>
    <property type="project" value="TreeGrafter"/>
</dbReference>
<name>A0AAD8M1Y4_9APIA</name>
<evidence type="ECO:0000256" key="12">
    <source>
        <dbReference type="SAM" id="MobiDB-lite"/>
    </source>
</evidence>
<keyword evidence="8" id="KW-0445">Lipid transport</keyword>
<evidence type="ECO:0000313" key="14">
    <source>
        <dbReference type="Proteomes" id="UP001237642"/>
    </source>
</evidence>